<dbReference type="AlphaFoldDB" id="A0A0G0T9W1"/>
<name>A0A0G0T9W1_9BACT</name>
<reference evidence="1 2" key="1">
    <citation type="journal article" date="2015" name="Nature">
        <title>rRNA introns, odd ribosomes, and small enigmatic genomes across a large radiation of phyla.</title>
        <authorList>
            <person name="Brown C.T."/>
            <person name="Hug L.A."/>
            <person name="Thomas B.C."/>
            <person name="Sharon I."/>
            <person name="Castelle C.J."/>
            <person name="Singh A."/>
            <person name="Wilkins M.J."/>
            <person name="Williams K.H."/>
            <person name="Banfield J.F."/>
        </authorList>
    </citation>
    <scope>NUCLEOTIDE SEQUENCE [LARGE SCALE GENOMIC DNA]</scope>
</reference>
<gene>
    <name evidence="1" type="ORF">UT78_C0001G0046</name>
</gene>
<dbReference type="EMBL" id="LBYC01000001">
    <property type="protein sequence ID" value="KKR43860.1"/>
    <property type="molecule type" value="Genomic_DNA"/>
</dbReference>
<organism evidence="1 2">
    <name type="scientific">Candidatus Nomurabacteria bacterium GW2011_GWF2_40_12</name>
    <dbReference type="NCBI Taxonomy" id="1618776"/>
    <lineage>
        <taxon>Bacteria</taxon>
        <taxon>Candidatus Nomuraibacteriota</taxon>
    </lineage>
</organism>
<dbReference type="Proteomes" id="UP000034301">
    <property type="component" value="Unassembled WGS sequence"/>
</dbReference>
<evidence type="ECO:0000313" key="2">
    <source>
        <dbReference type="Proteomes" id="UP000034301"/>
    </source>
</evidence>
<sequence>MREKTKQQIKWFTFQLLLIRMNPKLVDGKYSQPIIFDLDIIRNSTEPLFVKTPNVYATHFLEEIRGYYADKHNVAPENSGLKFNKIKNKLKIYGYTTATLKRYLKDEHDCLPSVFDTYKKNDKFYILFISEKTDIEISGDILTAFRMLHEKCYDENEYIKWDGMYNKMSGRRHLLLERNLNNLNHTQEEKMSYVYQTVVVKLARVLKNAIGDPDYNKDNIITRKYGGHYRLAI</sequence>
<evidence type="ECO:0000313" key="1">
    <source>
        <dbReference type="EMBL" id="KKR43860.1"/>
    </source>
</evidence>
<protein>
    <submittedName>
        <fullName evidence="1">Uncharacterized protein</fullName>
    </submittedName>
</protein>
<accession>A0A0G0T9W1</accession>
<proteinExistence type="predicted"/>
<comment type="caution">
    <text evidence="1">The sequence shown here is derived from an EMBL/GenBank/DDBJ whole genome shotgun (WGS) entry which is preliminary data.</text>
</comment>